<reference evidence="2" key="1">
    <citation type="submission" date="2021-06" db="EMBL/GenBank/DDBJ databases">
        <title>Comparative genomics, transcriptomics and evolutionary studies reveal genomic signatures of adaptation to plant cell wall in hemibiotrophic fungi.</title>
        <authorList>
            <consortium name="DOE Joint Genome Institute"/>
            <person name="Baroncelli R."/>
            <person name="Diaz J.F."/>
            <person name="Benocci T."/>
            <person name="Peng M."/>
            <person name="Battaglia E."/>
            <person name="Haridas S."/>
            <person name="Andreopoulos W."/>
            <person name="Labutti K."/>
            <person name="Pangilinan J."/>
            <person name="Floch G.L."/>
            <person name="Makela M.R."/>
            <person name="Henrissat B."/>
            <person name="Grigoriev I.V."/>
            <person name="Crouch J.A."/>
            <person name="De Vries R.P."/>
            <person name="Sukno S.A."/>
            <person name="Thon M.R."/>
        </authorList>
    </citation>
    <scope>NUCLEOTIDE SEQUENCE</scope>
    <source>
        <strain evidence="2">CBS 193.32</strain>
    </source>
</reference>
<dbReference type="EMBL" id="JAHMHR010000025">
    <property type="protein sequence ID" value="KAK1674489.1"/>
    <property type="molecule type" value="Genomic_DNA"/>
</dbReference>
<sequence>MFDGNHTNPINGSESAKPKDNESTALKKENPALESHTISHIELANIIHGPPGTKRVIHTRQNETTNDQTPKNDSGLAFDNPRDRPSRNPLGPNVQMSGSAGRHKGGRIEKTVIQDFASTMKNGHMDRHSPHLWQKNLFAQSFVSDDNLRRELDLKIHSGHDDSQALEAIRNNPHDQEVLNKRAQWAVERVASEYIPEVTKKDLGWGTQLLYAFMLYNIEGAESVKVFLERAIRQKHAVDVVTGVGAYYRRHPGLLLGDISQRMHLDSMTSDAYALGKR</sequence>
<feature type="compositionally biased region" description="Basic and acidic residues" evidence="1">
    <location>
        <begin position="16"/>
        <end position="31"/>
    </location>
</feature>
<keyword evidence="3" id="KW-1185">Reference proteome</keyword>
<dbReference type="Proteomes" id="UP001224890">
    <property type="component" value="Unassembled WGS sequence"/>
</dbReference>
<feature type="region of interest" description="Disordered" evidence="1">
    <location>
        <begin position="1"/>
        <end position="33"/>
    </location>
</feature>
<name>A0AAJ0AJN2_9PEZI</name>
<evidence type="ECO:0000313" key="3">
    <source>
        <dbReference type="Proteomes" id="UP001224890"/>
    </source>
</evidence>
<accession>A0AAJ0AJN2</accession>
<dbReference type="RefSeq" id="XP_060428492.1">
    <property type="nucleotide sequence ID" value="XM_060579578.1"/>
</dbReference>
<dbReference type="AlphaFoldDB" id="A0AAJ0AJN2"/>
<gene>
    <name evidence="2" type="ORF">BDP55DRAFT_729517</name>
</gene>
<dbReference type="GeneID" id="85464104"/>
<comment type="caution">
    <text evidence="2">The sequence shown here is derived from an EMBL/GenBank/DDBJ whole genome shotgun (WGS) entry which is preliminary data.</text>
</comment>
<evidence type="ECO:0000256" key="1">
    <source>
        <dbReference type="SAM" id="MobiDB-lite"/>
    </source>
</evidence>
<feature type="region of interest" description="Disordered" evidence="1">
    <location>
        <begin position="62"/>
        <end position="107"/>
    </location>
</feature>
<evidence type="ECO:0000313" key="2">
    <source>
        <dbReference type="EMBL" id="KAK1674489.1"/>
    </source>
</evidence>
<organism evidence="2 3">
    <name type="scientific">Colletotrichum godetiae</name>
    <dbReference type="NCBI Taxonomy" id="1209918"/>
    <lineage>
        <taxon>Eukaryota</taxon>
        <taxon>Fungi</taxon>
        <taxon>Dikarya</taxon>
        <taxon>Ascomycota</taxon>
        <taxon>Pezizomycotina</taxon>
        <taxon>Sordariomycetes</taxon>
        <taxon>Hypocreomycetidae</taxon>
        <taxon>Glomerellales</taxon>
        <taxon>Glomerellaceae</taxon>
        <taxon>Colletotrichum</taxon>
        <taxon>Colletotrichum acutatum species complex</taxon>
    </lineage>
</organism>
<protein>
    <submittedName>
        <fullName evidence="2">Uncharacterized protein</fullName>
    </submittedName>
</protein>
<feature type="compositionally biased region" description="Polar residues" evidence="1">
    <location>
        <begin position="1"/>
        <end position="14"/>
    </location>
</feature>
<proteinExistence type="predicted"/>
<feature type="compositionally biased region" description="Polar residues" evidence="1">
    <location>
        <begin position="62"/>
        <end position="72"/>
    </location>
</feature>